<dbReference type="PANTHER" id="PTHR41252">
    <property type="entry name" value="BLR2505 PROTEIN"/>
    <property type="match status" value="1"/>
</dbReference>
<dbReference type="Pfam" id="PF12680">
    <property type="entry name" value="SnoaL_2"/>
    <property type="match status" value="1"/>
</dbReference>
<protein>
    <recommendedName>
        <fullName evidence="1">SnoaL-like domain-containing protein</fullName>
    </recommendedName>
</protein>
<evidence type="ECO:0000313" key="3">
    <source>
        <dbReference type="Proteomes" id="UP000198346"/>
    </source>
</evidence>
<dbReference type="SUPFAM" id="SSF54427">
    <property type="entry name" value="NTF2-like"/>
    <property type="match status" value="1"/>
</dbReference>
<feature type="domain" description="SnoaL-like" evidence="1">
    <location>
        <begin position="9"/>
        <end position="116"/>
    </location>
</feature>
<dbReference type="OrthoDB" id="8451859at2"/>
<proteinExistence type="predicted"/>
<dbReference type="Gene3D" id="3.10.450.50">
    <property type="match status" value="1"/>
</dbReference>
<dbReference type="PANTHER" id="PTHR41252:SF1">
    <property type="entry name" value="BLR2505 PROTEIN"/>
    <property type="match status" value="1"/>
</dbReference>
<sequence length="134" mass="14642">MAGENLEVVRRIYRAFAQGDIPAVLGAMSPDIVWNEAENFLYADGNPYRGPDAVLKGVFKRLGEEWDGFSADAEELLDAGEVVVALGRYRGTYKKTGAKLDAQFTHVWRLNGGKAVGFQQYTDTLQAARAAEAA</sequence>
<accession>A0A239PLH0</accession>
<organism evidence="2 3">
    <name type="scientific">Amphiplicatus metriothermophilus</name>
    <dbReference type="NCBI Taxonomy" id="1519374"/>
    <lineage>
        <taxon>Bacteria</taxon>
        <taxon>Pseudomonadati</taxon>
        <taxon>Pseudomonadota</taxon>
        <taxon>Alphaproteobacteria</taxon>
        <taxon>Parvularculales</taxon>
        <taxon>Parvularculaceae</taxon>
        <taxon>Amphiplicatus</taxon>
    </lineage>
</organism>
<name>A0A239PLH0_9PROT</name>
<dbReference type="InterPro" id="IPR032710">
    <property type="entry name" value="NTF2-like_dom_sf"/>
</dbReference>
<evidence type="ECO:0000259" key="1">
    <source>
        <dbReference type="Pfam" id="PF12680"/>
    </source>
</evidence>
<dbReference type="RefSeq" id="WP_089411348.1">
    <property type="nucleotide sequence ID" value="NZ_FZQA01000001.1"/>
</dbReference>
<gene>
    <name evidence="2" type="ORF">SAMN06297382_0902</name>
</gene>
<dbReference type="Proteomes" id="UP000198346">
    <property type="component" value="Unassembled WGS sequence"/>
</dbReference>
<reference evidence="2 3" key="1">
    <citation type="submission" date="2017-07" db="EMBL/GenBank/DDBJ databases">
        <authorList>
            <person name="Sun Z.S."/>
            <person name="Albrecht U."/>
            <person name="Echele G."/>
            <person name="Lee C.C."/>
        </authorList>
    </citation>
    <scope>NUCLEOTIDE SEQUENCE [LARGE SCALE GENOMIC DNA]</scope>
    <source>
        <strain evidence="2 3">CGMCC 1.12710</strain>
    </source>
</reference>
<dbReference type="InterPro" id="IPR037401">
    <property type="entry name" value="SnoaL-like"/>
</dbReference>
<dbReference type="AlphaFoldDB" id="A0A239PLH0"/>
<evidence type="ECO:0000313" key="2">
    <source>
        <dbReference type="EMBL" id="SNT68400.1"/>
    </source>
</evidence>
<keyword evidence="3" id="KW-1185">Reference proteome</keyword>
<dbReference type="EMBL" id="FZQA01000001">
    <property type="protein sequence ID" value="SNT68400.1"/>
    <property type="molecule type" value="Genomic_DNA"/>
</dbReference>